<evidence type="ECO:0000256" key="8">
    <source>
        <dbReference type="ARBA" id="ARBA00023306"/>
    </source>
</evidence>
<evidence type="ECO:0000256" key="6">
    <source>
        <dbReference type="ARBA" id="ARBA00023054"/>
    </source>
</evidence>
<feature type="region of interest" description="Disordered" evidence="12">
    <location>
        <begin position="73"/>
        <end position="101"/>
    </location>
</feature>
<dbReference type="Proteomes" id="UP001497493">
    <property type="component" value="Chromosome"/>
</dbReference>
<evidence type="ECO:0000313" key="13">
    <source>
        <dbReference type="EMBL" id="CAL1239052.1"/>
    </source>
</evidence>
<dbReference type="RefSeq" id="WP_431604096.1">
    <property type="nucleotide sequence ID" value="NZ_OZ026884.1"/>
</dbReference>
<dbReference type="EMBL" id="OZ026884">
    <property type="protein sequence ID" value="CAL1239052.1"/>
    <property type="molecule type" value="Genomic_DNA"/>
</dbReference>
<evidence type="ECO:0000256" key="5">
    <source>
        <dbReference type="ARBA" id="ARBA00022618"/>
    </source>
</evidence>
<keyword evidence="6" id="KW-0175">Coiled coil</keyword>
<sequence>MIMNEPNPLIKVQILGKEYPIACPEEEQHDLLVAARYLDEKMRQIRNTGRVIGSERIAVMAALNIAHELLQARQESHKGVQEEPRDRSLGLRSRTDALDDD</sequence>
<dbReference type="InterPro" id="IPR036192">
    <property type="entry name" value="Cell_div_ZapA-like_sf"/>
</dbReference>
<dbReference type="SUPFAM" id="SSF102829">
    <property type="entry name" value="Cell division protein ZapA-like"/>
    <property type="match status" value="1"/>
</dbReference>
<feature type="compositionally biased region" description="Basic and acidic residues" evidence="12">
    <location>
        <begin position="74"/>
        <end position="101"/>
    </location>
</feature>
<evidence type="ECO:0000256" key="3">
    <source>
        <dbReference type="ARBA" id="ARBA00015195"/>
    </source>
</evidence>
<evidence type="ECO:0000313" key="14">
    <source>
        <dbReference type="Proteomes" id="UP001497493"/>
    </source>
</evidence>
<dbReference type="InterPro" id="IPR007838">
    <property type="entry name" value="Cell_div_ZapA-like"/>
</dbReference>
<dbReference type="Gene3D" id="1.20.5.50">
    <property type="match status" value="1"/>
</dbReference>
<dbReference type="PANTHER" id="PTHR34981:SF1">
    <property type="entry name" value="CELL DIVISION PROTEIN ZAPA"/>
    <property type="match status" value="1"/>
</dbReference>
<comment type="similarity">
    <text evidence="2">Belongs to the ZapA family. Type 1 subfamily.</text>
</comment>
<evidence type="ECO:0000256" key="10">
    <source>
        <dbReference type="ARBA" id="ARBA00026068"/>
    </source>
</evidence>
<keyword evidence="8" id="KW-0131">Cell cycle</keyword>
<comment type="subunit">
    <text evidence="10">Homodimer. Interacts with FtsZ.</text>
</comment>
<keyword evidence="5 13" id="KW-0132">Cell division</keyword>
<evidence type="ECO:0000256" key="12">
    <source>
        <dbReference type="SAM" id="MobiDB-lite"/>
    </source>
</evidence>
<evidence type="ECO:0000256" key="4">
    <source>
        <dbReference type="ARBA" id="ARBA00022490"/>
    </source>
</evidence>
<comment type="function">
    <text evidence="9">Activator of cell division through the inhibition of FtsZ GTPase activity, therefore promoting FtsZ assembly into bundles of protofilaments necessary for the formation of the division Z ring. It is recruited early at mid-cell but it is not essential for cell division.</text>
</comment>
<evidence type="ECO:0000256" key="2">
    <source>
        <dbReference type="ARBA" id="ARBA00010074"/>
    </source>
</evidence>
<dbReference type="Pfam" id="PF05164">
    <property type="entry name" value="ZapA"/>
    <property type="match status" value="1"/>
</dbReference>
<dbReference type="GO" id="GO:0051301">
    <property type="term" value="P:cell division"/>
    <property type="evidence" value="ECO:0007669"/>
    <property type="project" value="UniProtKB-KW"/>
</dbReference>
<dbReference type="PANTHER" id="PTHR34981">
    <property type="entry name" value="CELL DIVISION PROTEIN ZAPA"/>
    <property type="match status" value="1"/>
</dbReference>
<evidence type="ECO:0000256" key="11">
    <source>
        <dbReference type="ARBA" id="ARBA00033158"/>
    </source>
</evidence>
<reference evidence="13 14" key="1">
    <citation type="submission" date="2024-04" db="EMBL/GenBank/DDBJ databases">
        <authorList>
            <person name="Cremers G."/>
        </authorList>
    </citation>
    <scope>NUCLEOTIDE SEQUENCE [LARGE SCALE GENOMIC DNA]</scope>
    <source>
        <strain evidence="13">MeCH1-AG</strain>
    </source>
</reference>
<protein>
    <recommendedName>
        <fullName evidence="3">Cell division protein ZapA</fullName>
    </recommendedName>
    <alternativeName>
        <fullName evidence="11">Z ring-associated protein ZapA</fullName>
    </alternativeName>
</protein>
<keyword evidence="4" id="KW-0963">Cytoplasm</keyword>
<proteinExistence type="inferred from homology"/>
<dbReference type="InterPro" id="IPR042233">
    <property type="entry name" value="Cell_div_ZapA_N"/>
</dbReference>
<keyword evidence="7" id="KW-0717">Septation</keyword>
<keyword evidence="14" id="KW-1185">Reference proteome</keyword>
<evidence type="ECO:0000256" key="1">
    <source>
        <dbReference type="ARBA" id="ARBA00004496"/>
    </source>
</evidence>
<comment type="subcellular location">
    <subcellularLocation>
        <location evidence="1">Cytoplasm</location>
    </subcellularLocation>
</comment>
<name>A0ABM9NEN3_9GAMM</name>
<dbReference type="Gene3D" id="3.30.160.880">
    <property type="entry name" value="Cell division protein ZapA protomer, N-terminal domain"/>
    <property type="match status" value="1"/>
</dbReference>
<evidence type="ECO:0000256" key="9">
    <source>
        <dbReference type="ARBA" id="ARBA00024910"/>
    </source>
</evidence>
<evidence type="ECO:0000256" key="7">
    <source>
        <dbReference type="ARBA" id="ARBA00023210"/>
    </source>
</evidence>
<organism evidence="13 14">
    <name type="scientific">Candidatus Methylocalor cossyra</name>
    <dbReference type="NCBI Taxonomy" id="3108543"/>
    <lineage>
        <taxon>Bacteria</taxon>
        <taxon>Pseudomonadati</taxon>
        <taxon>Pseudomonadota</taxon>
        <taxon>Gammaproteobacteria</taxon>
        <taxon>Methylococcales</taxon>
        <taxon>Methylococcaceae</taxon>
        <taxon>Candidatus Methylocalor</taxon>
    </lineage>
</organism>
<accession>A0ABM9NEN3</accession>
<gene>
    <name evidence="13" type="primary">zapA</name>
    <name evidence="13" type="ORF">MECH1_V1_0276</name>
</gene>